<dbReference type="PROSITE" id="PS50111">
    <property type="entry name" value="CHEMOTAXIS_TRANSDUC_2"/>
    <property type="match status" value="1"/>
</dbReference>
<accession>A0ABD5ITY0</accession>
<evidence type="ECO:0000313" key="12">
    <source>
        <dbReference type="Proteomes" id="UP001213979"/>
    </source>
</evidence>
<evidence type="ECO:0000313" key="13">
    <source>
        <dbReference type="Proteomes" id="UP001339962"/>
    </source>
</evidence>
<keyword evidence="4 6" id="KW-0807">Transducer</keyword>
<dbReference type="EMBL" id="JARTLI010000004">
    <property type="protein sequence ID" value="MED5050851.1"/>
    <property type="molecule type" value="Genomic_DNA"/>
</dbReference>
<dbReference type="SMART" id="SM00283">
    <property type="entry name" value="MA"/>
    <property type="match status" value="1"/>
</dbReference>
<name>A0ABD5ITY0_9BACL</name>
<dbReference type="Proteomes" id="UP001213979">
    <property type="component" value="Unassembled WGS sequence"/>
</dbReference>
<feature type="domain" description="Methyl-accepting transducer" evidence="8">
    <location>
        <begin position="300"/>
        <end position="543"/>
    </location>
</feature>
<dbReference type="SMART" id="SM00304">
    <property type="entry name" value="HAMP"/>
    <property type="match status" value="1"/>
</dbReference>
<evidence type="ECO:0000259" key="8">
    <source>
        <dbReference type="PROSITE" id="PS50111"/>
    </source>
</evidence>
<evidence type="ECO:0000256" key="7">
    <source>
        <dbReference type="SAM" id="Phobius"/>
    </source>
</evidence>
<dbReference type="Proteomes" id="UP001339962">
    <property type="component" value="Unassembled WGS sequence"/>
</dbReference>
<reference evidence="10 12" key="1">
    <citation type="submission" date="2023-01" db="EMBL/GenBank/DDBJ databases">
        <title>Genome-based reclassification of Anoxybacillus geothermalis as a later heterotypic synonym of Anoxybacillus rupiensis.</title>
        <authorList>
            <person name="Inan Bektas K."/>
            <person name="Canakci S."/>
            <person name="Belduz A.A."/>
            <person name="Guler H.H."/>
        </authorList>
    </citation>
    <scope>NUCLEOTIDE SEQUENCE [LARGE SCALE GENOMIC DNA]</scope>
    <source>
        <strain evidence="10 12">DSM 17127</strain>
    </source>
</reference>
<organism evidence="11 13">
    <name type="scientific">Anoxybacteroides rupiense</name>
    <dbReference type="NCBI Taxonomy" id="311460"/>
    <lineage>
        <taxon>Bacteria</taxon>
        <taxon>Bacillati</taxon>
        <taxon>Bacillota</taxon>
        <taxon>Bacilli</taxon>
        <taxon>Bacillales</taxon>
        <taxon>Anoxybacillaceae</taxon>
        <taxon>Anoxybacteroides</taxon>
    </lineage>
</organism>
<dbReference type="Gene3D" id="1.10.287.950">
    <property type="entry name" value="Methyl-accepting chemotaxis protein"/>
    <property type="match status" value="1"/>
</dbReference>
<dbReference type="RefSeq" id="WP_139788125.1">
    <property type="nucleotide sequence ID" value="NZ_JACIDF010000002.1"/>
</dbReference>
<dbReference type="InterPro" id="IPR004089">
    <property type="entry name" value="MCPsignal_dom"/>
</dbReference>
<dbReference type="EMBL" id="JAQOTG010000001">
    <property type="protein sequence ID" value="MDE8562605.1"/>
    <property type="molecule type" value="Genomic_DNA"/>
</dbReference>
<sequence length="592" mass="65352">MSKSKQARAILSRLSSLLDATKQKGKSMRSLPFFRLSFSRKWSLQTMLTMLIILTSCLASMLIAYTSYQKNKQITTQAVEQQMQLATEVTIEKISMLKSTVTNEDFQKKLSYILTLTKHKFQSLQANPMQFVITKEGKLEKLAGFHSSLPALSPSSIRSIYEKKQGILHIQGLTLSYASSVDLNGDIYVLALNDQDYLQPVFAYQKTSIVISLLIALLASLIGWLIVRKMVKPITLLKHAMEQVGKGNLQTRLQLRHASKDIHALAAGFNQMADSLTALIAHLDTSSKHVSHSSETLKHAAYESRLAFGQISSALGEIASGAEKQAHSTIETTQFFHEIAEGMEQAFHSMEDVEASTNEATHKAHAGNRLVDHAVQQMRLIQKTVGETADAVYILGEKSKRIDQIVHLISQIANQTNLLSLNAAIEAARAGEHGKGFSVVAHEIRNLASQSGEAARQIREIIEEIQHGVNQTVHSMARGSEVIKEGIEIVYQTDTSFKDIAHAVENVSRESKEVAAMIHHVCSQTKQMSMTMEEVSSISQQIAANMEHAAAIVQEQSASVDEVSHASSSLNDLVKQLQQVVQTFKVSARDKN</sequence>
<evidence type="ECO:0000313" key="11">
    <source>
        <dbReference type="EMBL" id="MED5050851.1"/>
    </source>
</evidence>
<proteinExistence type="inferred from homology"/>
<dbReference type="PANTHER" id="PTHR32089:SF112">
    <property type="entry name" value="LYSOZYME-LIKE PROTEIN-RELATED"/>
    <property type="match status" value="1"/>
</dbReference>
<comment type="similarity">
    <text evidence="5">Belongs to the methyl-accepting chemotaxis (MCP) protein family.</text>
</comment>
<dbReference type="CDD" id="cd11386">
    <property type="entry name" value="MCP_signal"/>
    <property type="match status" value="1"/>
</dbReference>
<evidence type="ECO:0000256" key="4">
    <source>
        <dbReference type="ARBA" id="ARBA00023224"/>
    </source>
</evidence>
<keyword evidence="2" id="KW-1003">Cell membrane</keyword>
<gene>
    <name evidence="11" type="ORF">P9850_03065</name>
    <name evidence="10" type="ORF">PNH38_01765</name>
</gene>
<protein>
    <submittedName>
        <fullName evidence="11">HAMP domain-containing methyl-accepting chemotaxis protein</fullName>
    </submittedName>
</protein>
<dbReference type="GO" id="GO:0005886">
    <property type="term" value="C:plasma membrane"/>
    <property type="evidence" value="ECO:0007669"/>
    <property type="project" value="UniProtKB-SubCell"/>
</dbReference>
<keyword evidence="7" id="KW-0812">Transmembrane</keyword>
<keyword evidence="7" id="KW-1133">Transmembrane helix</keyword>
<feature type="domain" description="HAMP" evidence="9">
    <location>
        <begin position="228"/>
        <end position="281"/>
    </location>
</feature>
<dbReference type="SUPFAM" id="SSF58104">
    <property type="entry name" value="Methyl-accepting chemotaxis protein (MCP) signaling domain"/>
    <property type="match status" value="1"/>
</dbReference>
<comment type="caution">
    <text evidence="11">The sequence shown here is derived from an EMBL/GenBank/DDBJ whole genome shotgun (WGS) entry which is preliminary data.</text>
</comment>
<dbReference type="InterPro" id="IPR003660">
    <property type="entry name" value="HAMP_dom"/>
</dbReference>
<dbReference type="AlphaFoldDB" id="A0ABD5ITY0"/>
<dbReference type="Pfam" id="PF00015">
    <property type="entry name" value="MCPsignal"/>
    <property type="match status" value="1"/>
</dbReference>
<evidence type="ECO:0000256" key="2">
    <source>
        <dbReference type="ARBA" id="ARBA00022475"/>
    </source>
</evidence>
<evidence type="ECO:0000256" key="5">
    <source>
        <dbReference type="ARBA" id="ARBA00029447"/>
    </source>
</evidence>
<evidence type="ECO:0000313" key="10">
    <source>
        <dbReference type="EMBL" id="MDE8562605.1"/>
    </source>
</evidence>
<evidence type="ECO:0000259" key="9">
    <source>
        <dbReference type="PROSITE" id="PS50885"/>
    </source>
</evidence>
<feature type="transmembrane region" description="Helical" evidence="7">
    <location>
        <begin position="209"/>
        <end position="227"/>
    </location>
</feature>
<evidence type="ECO:0000256" key="6">
    <source>
        <dbReference type="PROSITE-ProRule" id="PRU00284"/>
    </source>
</evidence>
<dbReference type="GO" id="GO:0007165">
    <property type="term" value="P:signal transduction"/>
    <property type="evidence" value="ECO:0007669"/>
    <property type="project" value="UniProtKB-KW"/>
</dbReference>
<evidence type="ECO:0000256" key="1">
    <source>
        <dbReference type="ARBA" id="ARBA00004236"/>
    </source>
</evidence>
<dbReference type="Gene3D" id="6.10.340.10">
    <property type="match status" value="1"/>
</dbReference>
<dbReference type="PROSITE" id="PS50885">
    <property type="entry name" value="HAMP"/>
    <property type="match status" value="1"/>
</dbReference>
<reference evidence="11 13" key="2">
    <citation type="submission" date="2023-03" db="EMBL/GenBank/DDBJ databases">
        <title>Bacillus Genome Sequencing.</title>
        <authorList>
            <person name="Dunlap C."/>
        </authorList>
    </citation>
    <scope>NUCLEOTIDE SEQUENCE [LARGE SCALE GENOMIC DNA]</scope>
    <source>
        <strain evidence="11 13">NRS-38</strain>
    </source>
</reference>
<dbReference type="CDD" id="cd06225">
    <property type="entry name" value="HAMP"/>
    <property type="match status" value="1"/>
</dbReference>
<evidence type="ECO:0000256" key="3">
    <source>
        <dbReference type="ARBA" id="ARBA00023136"/>
    </source>
</evidence>
<dbReference type="Pfam" id="PF00672">
    <property type="entry name" value="HAMP"/>
    <property type="match status" value="1"/>
</dbReference>
<comment type="subcellular location">
    <subcellularLocation>
        <location evidence="1">Cell membrane</location>
    </subcellularLocation>
</comment>
<keyword evidence="12" id="KW-1185">Reference proteome</keyword>
<keyword evidence="3 7" id="KW-0472">Membrane</keyword>
<dbReference type="PANTHER" id="PTHR32089">
    <property type="entry name" value="METHYL-ACCEPTING CHEMOTAXIS PROTEIN MCPB"/>
    <property type="match status" value="1"/>
</dbReference>